<feature type="compositionally biased region" description="Basic and acidic residues" evidence="1">
    <location>
        <begin position="168"/>
        <end position="183"/>
    </location>
</feature>
<organism evidence="3 4">
    <name type="scientific">Amylocarpus encephaloides</name>
    <dbReference type="NCBI Taxonomy" id="45428"/>
    <lineage>
        <taxon>Eukaryota</taxon>
        <taxon>Fungi</taxon>
        <taxon>Dikarya</taxon>
        <taxon>Ascomycota</taxon>
        <taxon>Pezizomycotina</taxon>
        <taxon>Leotiomycetes</taxon>
        <taxon>Helotiales</taxon>
        <taxon>Helotiales incertae sedis</taxon>
        <taxon>Amylocarpus</taxon>
    </lineage>
</organism>
<comment type="caution">
    <text evidence="3">The sequence shown here is derived from an EMBL/GenBank/DDBJ whole genome shotgun (WGS) entry which is preliminary data.</text>
</comment>
<evidence type="ECO:0000313" key="4">
    <source>
        <dbReference type="Proteomes" id="UP000824998"/>
    </source>
</evidence>
<feature type="compositionally biased region" description="Basic and acidic residues" evidence="1">
    <location>
        <begin position="112"/>
        <end position="128"/>
    </location>
</feature>
<reference evidence="3" key="1">
    <citation type="journal article" date="2021" name="IMA Fungus">
        <title>Genomic characterization of three marine fungi, including Emericellopsis atlantica sp. nov. with signatures of a generalist lifestyle and marine biomass degradation.</title>
        <authorList>
            <person name="Hagestad O.C."/>
            <person name="Hou L."/>
            <person name="Andersen J.H."/>
            <person name="Hansen E.H."/>
            <person name="Altermark B."/>
            <person name="Li C."/>
            <person name="Kuhnert E."/>
            <person name="Cox R.J."/>
            <person name="Crous P.W."/>
            <person name="Spatafora J.W."/>
            <person name="Lail K."/>
            <person name="Amirebrahimi M."/>
            <person name="Lipzen A."/>
            <person name="Pangilinan J."/>
            <person name="Andreopoulos W."/>
            <person name="Hayes R.D."/>
            <person name="Ng V."/>
            <person name="Grigoriev I.V."/>
            <person name="Jackson S.A."/>
            <person name="Sutton T.D.S."/>
            <person name="Dobson A.D.W."/>
            <person name="Rama T."/>
        </authorList>
    </citation>
    <scope>NUCLEOTIDE SEQUENCE</scope>
    <source>
        <strain evidence="3">TRa018bII</strain>
    </source>
</reference>
<dbReference type="PANTHER" id="PTHR39607:SF2">
    <property type="entry name" value="BZIP DOMAIN-CONTAINING PROTEIN"/>
    <property type="match status" value="1"/>
</dbReference>
<dbReference type="OrthoDB" id="5387389at2759"/>
<dbReference type="EMBL" id="MU251462">
    <property type="protein sequence ID" value="KAG9234463.1"/>
    <property type="molecule type" value="Genomic_DNA"/>
</dbReference>
<protein>
    <recommendedName>
        <fullName evidence="2">BZIP domain-containing protein</fullName>
    </recommendedName>
</protein>
<dbReference type="Proteomes" id="UP000824998">
    <property type="component" value="Unassembled WGS sequence"/>
</dbReference>
<dbReference type="AlphaFoldDB" id="A0A9P8C5A1"/>
<gene>
    <name evidence="3" type="ORF">BJ875DRAFT_10958</name>
</gene>
<dbReference type="PANTHER" id="PTHR39607">
    <property type="entry name" value="XANTHOCILLIN BIOSYNTHESIS CLUSTER TRANSCRIPTION FACTOR XANC-RELATED"/>
    <property type="match status" value="1"/>
</dbReference>
<feature type="compositionally biased region" description="Gly residues" evidence="1">
    <location>
        <begin position="222"/>
        <end position="233"/>
    </location>
</feature>
<sequence length="233" mass="25979">MEPESNDNKDIDQSSKEQRAPTIEIPRITIEDPDQNPVTREDSADTETEMSSSHRSSHHSSSSHQSSSSSKGKSSSSSKSKYSKADDWSDITDPEERRRVQNRIAQRKFRDKAKETKEREERDAENRTHAGHAYHTPDPNEMGGDHDPSGLPWGSLSLQHVVSKGRARGSDSQRRGSSRDQDRSGGSGGYGSQGPTYDDRDAYYEPEPSYYEEQDRAYYDYGSGGSGSGSHSR</sequence>
<dbReference type="GO" id="GO:0003700">
    <property type="term" value="F:DNA-binding transcription factor activity"/>
    <property type="evidence" value="ECO:0007669"/>
    <property type="project" value="InterPro"/>
</dbReference>
<feature type="compositionally biased region" description="Basic and acidic residues" evidence="1">
    <location>
        <begin position="1"/>
        <end position="19"/>
    </location>
</feature>
<evidence type="ECO:0000256" key="1">
    <source>
        <dbReference type="SAM" id="MobiDB-lite"/>
    </source>
</evidence>
<evidence type="ECO:0000313" key="3">
    <source>
        <dbReference type="EMBL" id="KAG9234463.1"/>
    </source>
</evidence>
<name>A0A9P8C5A1_9HELO</name>
<accession>A0A9P8C5A1</accession>
<keyword evidence="4" id="KW-1185">Reference proteome</keyword>
<proteinExistence type="predicted"/>
<feature type="region of interest" description="Disordered" evidence="1">
    <location>
        <begin position="1"/>
        <end position="233"/>
    </location>
</feature>
<feature type="domain" description="BZIP" evidence="2">
    <location>
        <begin position="97"/>
        <end position="112"/>
    </location>
</feature>
<dbReference type="InterPro" id="IPR052635">
    <property type="entry name" value="Sec_Metab_Biosynth_Reg"/>
</dbReference>
<evidence type="ECO:0000259" key="2">
    <source>
        <dbReference type="PROSITE" id="PS00036"/>
    </source>
</evidence>
<dbReference type="InterPro" id="IPR004827">
    <property type="entry name" value="bZIP"/>
</dbReference>
<dbReference type="PROSITE" id="PS00036">
    <property type="entry name" value="BZIP_BASIC"/>
    <property type="match status" value="1"/>
</dbReference>
<feature type="compositionally biased region" description="Low complexity" evidence="1">
    <location>
        <begin position="51"/>
        <end position="80"/>
    </location>
</feature>